<keyword evidence="7" id="KW-0005">Acetoin biosynthesis</keyword>
<dbReference type="Gene3D" id="3.30.1330.80">
    <property type="entry name" value="Hypothetical protein, similar to alpha- acetolactate decarboxylase, domain 2"/>
    <property type="match status" value="2"/>
</dbReference>
<dbReference type="GO" id="GO:0047605">
    <property type="term" value="F:acetolactate decarboxylase activity"/>
    <property type="evidence" value="ECO:0007669"/>
    <property type="project" value="UniProtKB-EC"/>
</dbReference>
<name>A0A5N7CNW4_PETAA</name>
<keyword evidence="6" id="KW-0210">Decarboxylase</keyword>
<dbReference type="UniPathway" id="UPA00626">
    <property type="reaction ID" value="UER00678"/>
</dbReference>
<evidence type="ECO:0000313" key="9">
    <source>
        <dbReference type="EMBL" id="KAE8395213.1"/>
    </source>
</evidence>
<sequence length="200" mass="21937">MTAPNEIYQYSIISSLAQGICADGLPVMQLLSKGDHGLGALAGLDGEVTIIDGHVYQFTSSGGEISSLCPLPTNSFFAIRIARVFPNIKYRVAPPQTHPRKTLTEVVKRQTFTSAFSVVGLHLHFLSEDKKAGGQILQLNTEDANILVATIRRYRVQWPETEGFDSEVIVEPDGNVVSKAGGNVTFYQRCLFMGHHPITY</sequence>
<evidence type="ECO:0000256" key="6">
    <source>
        <dbReference type="ARBA" id="ARBA00022793"/>
    </source>
</evidence>
<evidence type="ECO:0000256" key="8">
    <source>
        <dbReference type="ARBA" id="ARBA00023239"/>
    </source>
</evidence>
<reference evidence="9" key="1">
    <citation type="submission" date="2019-04" db="EMBL/GenBank/DDBJ databases">
        <title>Friends and foes A comparative genomics studyof 23 Aspergillus species from section Flavi.</title>
        <authorList>
            <consortium name="DOE Joint Genome Institute"/>
            <person name="Kjaerbolling I."/>
            <person name="Vesth T."/>
            <person name="Frisvad J.C."/>
            <person name="Nybo J.L."/>
            <person name="Theobald S."/>
            <person name="Kildgaard S."/>
            <person name="Isbrandt T."/>
            <person name="Kuo A."/>
            <person name="Sato A."/>
            <person name="Lyhne E.K."/>
            <person name="Kogle M.E."/>
            <person name="Wiebenga A."/>
            <person name="Kun R.S."/>
            <person name="Lubbers R.J."/>
            <person name="Makela M.R."/>
            <person name="Barry K."/>
            <person name="Chovatia M."/>
            <person name="Clum A."/>
            <person name="Daum C."/>
            <person name="Haridas S."/>
            <person name="He G."/>
            <person name="LaButti K."/>
            <person name="Lipzen A."/>
            <person name="Mondo S."/>
            <person name="Riley R."/>
            <person name="Salamov A."/>
            <person name="Simmons B.A."/>
            <person name="Magnuson J.K."/>
            <person name="Henrissat B."/>
            <person name="Mortensen U.H."/>
            <person name="Larsen T.O."/>
            <person name="Devries R.P."/>
            <person name="Grigoriev I.V."/>
            <person name="Machida M."/>
            <person name="Baker S.E."/>
            <person name="Andersen M.R."/>
        </authorList>
    </citation>
    <scope>NUCLEOTIDE SEQUENCE [LARGE SCALE GENOMIC DNA]</scope>
    <source>
        <strain evidence="9">IBT 14317</strain>
    </source>
</reference>
<dbReference type="PANTHER" id="PTHR35524">
    <property type="entry name" value="ALPHA-ACETOLACTATE DECARBOXYLASE"/>
    <property type="match status" value="1"/>
</dbReference>
<evidence type="ECO:0000256" key="5">
    <source>
        <dbReference type="ARBA" id="ARBA00020164"/>
    </source>
</evidence>
<dbReference type="SUPFAM" id="SSF117856">
    <property type="entry name" value="AF0104/ALDC/Ptd012-like"/>
    <property type="match status" value="1"/>
</dbReference>
<proteinExistence type="inferred from homology"/>
<gene>
    <name evidence="9" type="ORF">BDV23DRAFT_168817</name>
</gene>
<keyword evidence="8" id="KW-0456">Lyase</keyword>
<dbReference type="OrthoDB" id="509395at2759"/>
<dbReference type="PANTHER" id="PTHR35524:SF1">
    <property type="entry name" value="ALPHA-ACETOLACTATE DECARBOXYLASE"/>
    <property type="match status" value="1"/>
</dbReference>
<dbReference type="EMBL" id="ML735219">
    <property type="protein sequence ID" value="KAE8395213.1"/>
    <property type="molecule type" value="Genomic_DNA"/>
</dbReference>
<organism evidence="9">
    <name type="scientific">Petromyces alliaceus</name>
    <name type="common">Aspergillus alliaceus</name>
    <dbReference type="NCBI Taxonomy" id="209559"/>
    <lineage>
        <taxon>Eukaryota</taxon>
        <taxon>Fungi</taxon>
        <taxon>Dikarya</taxon>
        <taxon>Ascomycota</taxon>
        <taxon>Pezizomycotina</taxon>
        <taxon>Eurotiomycetes</taxon>
        <taxon>Eurotiomycetidae</taxon>
        <taxon>Eurotiales</taxon>
        <taxon>Aspergillaceae</taxon>
        <taxon>Aspergillus</taxon>
        <taxon>Aspergillus subgen. Circumdati</taxon>
    </lineage>
</organism>
<evidence type="ECO:0000256" key="1">
    <source>
        <dbReference type="ARBA" id="ARBA00001784"/>
    </source>
</evidence>
<evidence type="ECO:0000256" key="7">
    <source>
        <dbReference type="ARBA" id="ARBA00023061"/>
    </source>
</evidence>
<evidence type="ECO:0000256" key="2">
    <source>
        <dbReference type="ARBA" id="ARBA00005170"/>
    </source>
</evidence>
<comment type="catalytic activity">
    <reaction evidence="1">
        <text>(2S)-2-acetolactate + H(+) = (R)-acetoin + CO2</text>
        <dbReference type="Rhea" id="RHEA:21580"/>
        <dbReference type="ChEBI" id="CHEBI:15378"/>
        <dbReference type="ChEBI" id="CHEBI:15686"/>
        <dbReference type="ChEBI" id="CHEBI:16526"/>
        <dbReference type="ChEBI" id="CHEBI:58476"/>
        <dbReference type="EC" id="4.1.1.5"/>
    </reaction>
</comment>
<accession>A0A5N7CNW4</accession>
<dbReference type="AlphaFoldDB" id="A0A5N7CNW4"/>
<comment type="pathway">
    <text evidence="2">Polyol metabolism; (R,R)-butane-2,3-diol biosynthesis; (R,R)-butane-2,3-diol from pyruvate: step 2/3.</text>
</comment>
<dbReference type="EC" id="4.1.1.5" evidence="4"/>
<dbReference type="Proteomes" id="UP000326877">
    <property type="component" value="Unassembled WGS sequence"/>
</dbReference>
<dbReference type="Pfam" id="PF03306">
    <property type="entry name" value="AAL_decarboxy"/>
    <property type="match status" value="2"/>
</dbReference>
<evidence type="ECO:0000256" key="4">
    <source>
        <dbReference type="ARBA" id="ARBA00013204"/>
    </source>
</evidence>
<protein>
    <recommendedName>
        <fullName evidence="5">Alpha-acetolactate decarboxylase</fullName>
        <ecNumber evidence="4">4.1.1.5</ecNumber>
    </recommendedName>
</protein>
<evidence type="ECO:0000256" key="3">
    <source>
        <dbReference type="ARBA" id="ARBA00007106"/>
    </source>
</evidence>
<dbReference type="InterPro" id="IPR005128">
    <property type="entry name" value="Acetolactate_a_deCO2ase"/>
</dbReference>
<dbReference type="GO" id="GO:0045151">
    <property type="term" value="P:acetoin biosynthetic process"/>
    <property type="evidence" value="ECO:0007669"/>
    <property type="project" value="UniProtKB-KW"/>
</dbReference>
<comment type="similarity">
    <text evidence="3">Belongs to the alpha-acetolactate decarboxylase family.</text>
</comment>